<name>A0A557RHL1_9GAMM</name>
<dbReference type="InterPro" id="IPR003744">
    <property type="entry name" value="YhhQ"/>
</dbReference>
<reference evidence="2 3" key="1">
    <citation type="submission" date="2019-07" db="EMBL/GenBank/DDBJ databases">
        <title>Reclasification of Spiribacter aquaticus.</title>
        <authorList>
            <person name="Leon M.J."/>
            <person name="Sanchez-Porro C."/>
            <person name="Ventosa A."/>
        </authorList>
    </citation>
    <scope>NUCLEOTIDE SEQUENCE [LARGE SCALE GENOMIC DNA]</scope>
    <source>
        <strain evidence="2 3">SP30</strain>
    </source>
</reference>
<evidence type="ECO:0000313" key="3">
    <source>
        <dbReference type="Proteomes" id="UP000316688"/>
    </source>
</evidence>
<feature type="transmembrane region" description="Helical" evidence="1">
    <location>
        <begin position="139"/>
        <end position="163"/>
    </location>
</feature>
<keyword evidence="1" id="KW-0997">Cell inner membrane</keyword>
<feature type="transmembrane region" description="Helical" evidence="1">
    <location>
        <begin position="183"/>
        <end position="205"/>
    </location>
</feature>
<dbReference type="NCBIfam" id="NF008406">
    <property type="entry name" value="PRK11212.1"/>
    <property type="match status" value="1"/>
</dbReference>
<keyword evidence="1" id="KW-1003">Cell membrane</keyword>
<keyword evidence="1" id="KW-0472">Membrane</keyword>
<dbReference type="PANTHER" id="PTHR34300">
    <property type="entry name" value="QUEUOSINE PRECURSOR TRANSPORTER-RELATED"/>
    <property type="match status" value="1"/>
</dbReference>
<feature type="transmembrane region" description="Helical" evidence="1">
    <location>
        <begin position="72"/>
        <end position="95"/>
    </location>
</feature>
<proteinExistence type="inferred from homology"/>
<gene>
    <name evidence="2" type="ORF">FPL11_08395</name>
</gene>
<dbReference type="HAMAP" id="MF_02088">
    <property type="entry name" value="Q_prec_transport"/>
    <property type="match status" value="1"/>
</dbReference>
<evidence type="ECO:0000313" key="2">
    <source>
        <dbReference type="EMBL" id="TVO64659.1"/>
    </source>
</evidence>
<dbReference type="EMBL" id="VMKP01000003">
    <property type="protein sequence ID" value="TVO64659.1"/>
    <property type="molecule type" value="Genomic_DNA"/>
</dbReference>
<dbReference type="PANTHER" id="PTHR34300:SF1">
    <property type="entry name" value="QUEUOSINE PRECURSOR TRANSPORTER"/>
    <property type="match status" value="1"/>
</dbReference>
<accession>A0A557RHL1</accession>
<feature type="transmembrane region" description="Helical" evidence="1">
    <location>
        <begin position="12"/>
        <end position="31"/>
    </location>
</feature>
<organism evidence="2 3">
    <name type="scientific">Spiribacter aquaticus</name>
    <dbReference type="NCBI Taxonomy" id="1935996"/>
    <lineage>
        <taxon>Bacteria</taxon>
        <taxon>Pseudomonadati</taxon>
        <taxon>Pseudomonadota</taxon>
        <taxon>Gammaproteobacteria</taxon>
        <taxon>Chromatiales</taxon>
        <taxon>Ectothiorhodospiraceae</taxon>
        <taxon>Spiribacter</taxon>
    </lineage>
</organism>
<evidence type="ECO:0000256" key="1">
    <source>
        <dbReference type="HAMAP-Rule" id="MF_02088"/>
    </source>
</evidence>
<dbReference type="Pfam" id="PF02592">
    <property type="entry name" value="Vut_1"/>
    <property type="match status" value="1"/>
</dbReference>
<comment type="similarity">
    <text evidence="1">Belongs to the vitamin uptake transporter (VUT/ECF) (TC 2.A.88) family. Q precursor transporter subfamily.</text>
</comment>
<keyword evidence="1" id="KW-0813">Transport</keyword>
<dbReference type="Proteomes" id="UP000316688">
    <property type="component" value="Unassembled WGS sequence"/>
</dbReference>
<dbReference type="RefSeq" id="WP_144348204.1">
    <property type="nucleotide sequence ID" value="NZ_VMKP01000003.1"/>
</dbReference>
<protein>
    <recommendedName>
        <fullName evidence="1">Probable queuosine precursor transporter</fullName>
        <shortName evidence="1">Q precursor transporter</shortName>
    </recommendedName>
</protein>
<keyword evidence="3" id="KW-1185">Reference proteome</keyword>
<dbReference type="AlphaFoldDB" id="A0A557RHL1"/>
<comment type="subcellular location">
    <subcellularLocation>
        <location evidence="1">Cell inner membrane</location>
        <topology evidence="1">Multi-pass membrane protein</topology>
    </subcellularLocation>
</comment>
<dbReference type="NCBIfam" id="TIGR00697">
    <property type="entry name" value="queuosine precursor transporter"/>
    <property type="match status" value="1"/>
</dbReference>
<keyword evidence="1" id="KW-0812">Transmembrane</keyword>
<dbReference type="GO" id="GO:0022857">
    <property type="term" value="F:transmembrane transporter activity"/>
    <property type="evidence" value="ECO:0007669"/>
    <property type="project" value="UniProtKB-UniRule"/>
</dbReference>
<sequence>MKMVTPEQYRRALLVLAGAHIAIIAASNYLVQLPVTLLGVQSTWGAFSFPFIFLATDLTVRTFGKYAARRIIFFAMGPALVVSYALGVLFQQGSFQGSEALLTLNSFVGRIAIASFMAYALGQLLDIQLFDRLRASARWWVAPAVSTLFGNLADTVAFFGIAFYRSPDPFMAAHWPEIAAVDYAMKLGISLLLFLPAYGLLLGWLQRRVLGPDGRIGLRPATASPR</sequence>
<feature type="transmembrane region" description="Helical" evidence="1">
    <location>
        <begin position="107"/>
        <end position="127"/>
    </location>
</feature>
<keyword evidence="1" id="KW-1133">Transmembrane helix</keyword>
<feature type="transmembrane region" description="Helical" evidence="1">
    <location>
        <begin position="43"/>
        <end position="60"/>
    </location>
</feature>
<comment type="caution">
    <text evidence="2">The sequence shown here is derived from an EMBL/GenBank/DDBJ whole genome shotgun (WGS) entry which is preliminary data.</text>
</comment>
<comment type="function">
    <text evidence="1">Involved in the import of queuosine (Q) precursors, required for Q precursor salvage.</text>
</comment>
<dbReference type="GO" id="GO:0005886">
    <property type="term" value="C:plasma membrane"/>
    <property type="evidence" value="ECO:0007669"/>
    <property type="project" value="UniProtKB-SubCell"/>
</dbReference>